<dbReference type="STRING" id="1069083.GCA_000371805_00608"/>
<evidence type="ECO:0000256" key="3">
    <source>
        <dbReference type="PROSITE-ProRule" id="PRU00339"/>
    </source>
</evidence>
<evidence type="ECO:0008006" key="6">
    <source>
        <dbReference type="Google" id="ProtNLM"/>
    </source>
</evidence>
<dbReference type="Pfam" id="PF13181">
    <property type="entry name" value="TPR_8"/>
    <property type="match status" value="1"/>
</dbReference>
<dbReference type="PATRIC" id="fig|1069083.5.peg.1275"/>
<dbReference type="EMBL" id="APMM01000055">
    <property type="protein sequence ID" value="ENN95669.1"/>
    <property type="molecule type" value="Genomic_DNA"/>
</dbReference>
<comment type="caution">
    <text evidence="4">The sequence shown here is derived from an EMBL/GenBank/DDBJ whole genome shotgun (WGS) entry which is preliminary data.</text>
</comment>
<dbReference type="InterPro" id="IPR011990">
    <property type="entry name" value="TPR-like_helical_dom_sf"/>
</dbReference>
<feature type="repeat" description="TPR" evidence="3">
    <location>
        <begin position="381"/>
        <end position="414"/>
    </location>
</feature>
<gene>
    <name evidence="4" type="ORF">J422_06553</name>
</gene>
<evidence type="ECO:0000256" key="2">
    <source>
        <dbReference type="ARBA" id="ARBA00022803"/>
    </source>
</evidence>
<feature type="repeat" description="TPR" evidence="3">
    <location>
        <begin position="52"/>
        <end position="85"/>
    </location>
</feature>
<dbReference type="Pfam" id="PF13174">
    <property type="entry name" value="TPR_6"/>
    <property type="match status" value="1"/>
</dbReference>
<feature type="repeat" description="TPR" evidence="3">
    <location>
        <begin position="154"/>
        <end position="186"/>
    </location>
</feature>
<accession>N6UTL4</accession>
<reference evidence="4 5" key="1">
    <citation type="journal article" date="2013" name="Genome Announc.">
        <title>Draft Genome Sequence of a Highly Flagellated, Fast-Swimming Archaeon, Methanocaldococcus villosus Strain KIN24-T80 (DSM 22612).</title>
        <authorList>
            <person name="Thennarasu S."/>
            <person name="Polireddy D."/>
            <person name="Antony A."/>
            <person name="Yada M.R."/>
            <person name="Algarawi S."/>
            <person name="Sivakumar N."/>
        </authorList>
    </citation>
    <scope>NUCLEOTIDE SEQUENCE [LARGE SCALE GENOMIC DNA]</scope>
    <source>
        <strain evidence="4 5">KIN24-T80</strain>
    </source>
</reference>
<protein>
    <recommendedName>
        <fullName evidence="6">TPR repeat-containing protein</fullName>
    </recommendedName>
</protein>
<dbReference type="InterPro" id="IPR019734">
    <property type="entry name" value="TPR_rpt"/>
</dbReference>
<evidence type="ECO:0000313" key="5">
    <source>
        <dbReference type="Proteomes" id="UP000053695"/>
    </source>
</evidence>
<dbReference type="Pfam" id="PF12895">
    <property type="entry name" value="ANAPC3"/>
    <property type="match status" value="1"/>
</dbReference>
<dbReference type="PROSITE" id="PS50293">
    <property type="entry name" value="TPR_REGION"/>
    <property type="match status" value="1"/>
</dbReference>
<dbReference type="SUPFAM" id="SSF48452">
    <property type="entry name" value="TPR-like"/>
    <property type="match status" value="3"/>
</dbReference>
<dbReference type="Gene3D" id="1.25.40.10">
    <property type="entry name" value="Tetratricopeptide repeat domain"/>
    <property type="match status" value="3"/>
</dbReference>
<dbReference type="OrthoDB" id="115601at2157"/>
<dbReference type="Proteomes" id="UP000053695">
    <property type="component" value="Unassembled WGS sequence"/>
</dbReference>
<dbReference type="RefSeq" id="WP_004593711.1">
    <property type="nucleotide sequence ID" value="NZ_APMM01000055.1"/>
</dbReference>
<evidence type="ECO:0000313" key="4">
    <source>
        <dbReference type="EMBL" id="ENN95669.1"/>
    </source>
</evidence>
<keyword evidence="1" id="KW-0677">Repeat</keyword>
<dbReference type="SMART" id="SM00028">
    <property type="entry name" value="TPR"/>
    <property type="match status" value="9"/>
</dbReference>
<keyword evidence="5" id="KW-1185">Reference proteome</keyword>
<organism evidence="4 5">
    <name type="scientific">Methanocaldococcus villosus KIN24-T80</name>
    <dbReference type="NCBI Taxonomy" id="1069083"/>
    <lineage>
        <taxon>Archaea</taxon>
        <taxon>Methanobacteriati</taxon>
        <taxon>Methanobacteriota</taxon>
        <taxon>Methanomada group</taxon>
        <taxon>Methanococci</taxon>
        <taxon>Methanococcales</taxon>
        <taxon>Methanocaldococcaceae</taxon>
        <taxon>Methanocaldococcus</taxon>
    </lineage>
</organism>
<feature type="repeat" description="TPR" evidence="3">
    <location>
        <begin position="120"/>
        <end position="153"/>
    </location>
</feature>
<proteinExistence type="predicted"/>
<dbReference type="Pfam" id="PF07719">
    <property type="entry name" value="TPR_2"/>
    <property type="match status" value="1"/>
</dbReference>
<dbReference type="PANTHER" id="PTHR12558:SF13">
    <property type="entry name" value="CELL DIVISION CYCLE PROTEIN 27 HOMOLOG"/>
    <property type="match status" value="1"/>
</dbReference>
<name>N6UTL4_9EURY</name>
<evidence type="ECO:0000256" key="1">
    <source>
        <dbReference type="ARBA" id="ARBA00022737"/>
    </source>
</evidence>
<keyword evidence="2 3" id="KW-0802">TPR repeat</keyword>
<dbReference type="PROSITE" id="PS50005">
    <property type="entry name" value="TPR"/>
    <property type="match status" value="5"/>
</dbReference>
<feature type="repeat" description="TPR" evidence="3">
    <location>
        <begin position="206"/>
        <end position="239"/>
    </location>
</feature>
<dbReference type="AlphaFoldDB" id="N6UTL4"/>
<dbReference type="PANTHER" id="PTHR12558">
    <property type="entry name" value="CELL DIVISION CYCLE 16,23,27"/>
    <property type="match status" value="1"/>
</dbReference>
<sequence>MIFKIFKKLFFLFKKPKFNKLIKKAEHHLDIGEYEKSIECYLEASKYRNLRPIDLANMAYAYYNIGNYNDALKCIDLALSMSPNKFEFLYLKGLILYKLKNFKEACKILEKACNKGKKSSDLLEILGEIFLNLEDYKKALKYFLKAYKLKPSKKNMFIIGRLYLLLGDIENAYEMFNKLLNIDPKHICRKIINDIVEIKAFIDKKIYNYIFKGLSYLEKKDYINALKIFNEMLSYEDDDFAHYYKSVISEIFEEYYKSLNYIDNSIQIIERSIFYAKKGDILRKLDSQRAIDAYMKSLEICENPYAYFGLALFYYKKDKRKAIKYFDNILEKYFEGISEDLMNMLIIYSLIGKGDLTGIKKFYEGALQYLDKIMVKYEDNPKCWRIKGYLFYKLNKYYDAEECFKKALLLDNNDVESMKFLIDIYQKLEKFDEAVDIGIKLKMLENNEKVEDMLFKLINNEKIKIDVKSPIELINIIYHKLTEVQYHFATLYRYVSKNPIKAFLYLNFIIDSGITKDLENIKVRKSLEEMLEVLKNDLTLEMFKYSENPKNYEPNKEILNFIRNKLISLGCI</sequence>
<dbReference type="InterPro" id="IPR013105">
    <property type="entry name" value="TPR_2"/>
</dbReference>